<sequence length="110" mass="12549">HHPRCLATLLDFAEVDSWNPASGQQFQQVLLLEDTILQLPGGFFDQQTWYLHQSQSTSPIGSDYTQVYTINYTNLFANNKFNKSEIAKLSEEESSIVESFKKESSKLELS</sequence>
<evidence type="ECO:0000313" key="2">
    <source>
        <dbReference type="Proteomes" id="UP000789405"/>
    </source>
</evidence>
<feature type="non-terminal residue" evidence="1">
    <location>
        <position position="110"/>
    </location>
</feature>
<comment type="caution">
    <text evidence="1">The sequence shown here is derived from an EMBL/GenBank/DDBJ whole genome shotgun (WGS) entry which is preliminary data.</text>
</comment>
<organism evidence="1 2">
    <name type="scientific">Dentiscutata erythropus</name>
    <dbReference type="NCBI Taxonomy" id="1348616"/>
    <lineage>
        <taxon>Eukaryota</taxon>
        <taxon>Fungi</taxon>
        <taxon>Fungi incertae sedis</taxon>
        <taxon>Mucoromycota</taxon>
        <taxon>Glomeromycotina</taxon>
        <taxon>Glomeromycetes</taxon>
        <taxon>Diversisporales</taxon>
        <taxon>Gigasporaceae</taxon>
        <taxon>Dentiscutata</taxon>
    </lineage>
</organism>
<name>A0A9N9IS34_9GLOM</name>
<protein>
    <submittedName>
        <fullName evidence="1">9301_t:CDS:1</fullName>
    </submittedName>
</protein>
<evidence type="ECO:0000313" key="1">
    <source>
        <dbReference type="EMBL" id="CAG8749070.1"/>
    </source>
</evidence>
<feature type="non-terminal residue" evidence="1">
    <location>
        <position position="1"/>
    </location>
</feature>
<accession>A0A9N9IS34</accession>
<keyword evidence="2" id="KW-1185">Reference proteome</keyword>
<dbReference type="EMBL" id="CAJVPY010014923">
    <property type="protein sequence ID" value="CAG8749070.1"/>
    <property type="molecule type" value="Genomic_DNA"/>
</dbReference>
<gene>
    <name evidence="1" type="ORF">DERYTH_LOCUS16718</name>
</gene>
<dbReference type="AlphaFoldDB" id="A0A9N9IS34"/>
<reference evidence="1" key="1">
    <citation type="submission" date="2021-06" db="EMBL/GenBank/DDBJ databases">
        <authorList>
            <person name="Kallberg Y."/>
            <person name="Tangrot J."/>
            <person name="Rosling A."/>
        </authorList>
    </citation>
    <scope>NUCLEOTIDE SEQUENCE</scope>
    <source>
        <strain evidence="1">MA453B</strain>
    </source>
</reference>
<proteinExistence type="predicted"/>
<dbReference type="Proteomes" id="UP000789405">
    <property type="component" value="Unassembled WGS sequence"/>
</dbReference>